<dbReference type="PROSITE" id="PS01206">
    <property type="entry name" value="ASC"/>
    <property type="match status" value="2"/>
</dbReference>
<dbReference type="PRINTS" id="PR01078">
    <property type="entry name" value="AMINACHANNEL"/>
</dbReference>
<keyword evidence="7 11" id="KW-0406">Ion transport</keyword>
<keyword evidence="9 11" id="KW-0739">Sodium transport</keyword>
<dbReference type="InterPro" id="IPR020903">
    <property type="entry name" value="ENaC_CS"/>
</dbReference>
<dbReference type="Gene3D" id="2.60.470.10">
    <property type="entry name" value="Acid-sensing ion channels like domains"/>
    <property type="match status" value="4"/>
</dbReference>
<dbReference type="GO" id="GO:0005886">
    <property type="term" value="C:plasma membrane"/>
    <property type="evidence" value="ECO:0007669"/>
    <property type="project" value="TreeGrafter"/>
</dbReference>
<dbReference type="PANTHER" id="PTHR11690">
    <property type="entry name" value="AMILORIDE-SENSITIVE SODIUM CHANNEL-RELATED"/>
    <property type="match status" value="1"/>
</dbReference>
<protein>
    <submittedName>
        <fullName evidence="14">Acid-sensing ion channel 4</fullName>
    </submittedName>
</protein>
<evidence type="ECO:0000256" key="9">
    <source>
        <dbReference type="ARBA" id="ARBA00023201"/>
    </source>
</evidence>
<evidence type="ECO:0000256" key="11">
    <source>
        <dbReference type="RuleBase" id="RU000679"/>
    </source>
</evidence>
<dbReference type="Pfam" id="PF00858">
    <property type="entry name" value="ASC"/>
    <property type="match status" value="4"/>
</dbReference>
<keyword evidence="4 11" id="KW-0812">Transmembrane</keyword>
<dbReference type="GO" id="GO:0015280">
    <property type="term" value="F:ligand-gated sodium channel activity"/>
    <property type="evidence" value="ECO:0007669"/>
    <property type="project" value="TreeGrafter"/>
</dbReference>
<feature type="region of interest" description="Disordered" evidence="12">
    <location>
        <begin position="1"/>
        <end position="23"/>
    </location>
</feature>
<keyword evidence="10 11" id="KW-0407">Ion channel</keyword>
<evidence type="ECO:0000256" key="8">
    <source>
        <dbReference type="ARBA" id="ARBA00023136"/>
    </source>
</evidence>
<dbReference type="Proteomes" id="UP000225706">
    <property type="component" value="Unassembled WGS sequence"/>
</dbReference>
<feature type="transmembrane region" description="Helical" evidence="13">
    <location>
        <begin position="71"/>
        <end position="89"/>
    </location>
</feature>
<accession>A0A2B4SIQ9</accession>
<dbReference type="Gene3D" id="1.10.287.770">
    <property type="entry name" value="YojJ-like"/>
    <property type="match status" value="1"/>
</dbReference>
<feature type="region of interest" description="Disordered" evidence="12">
    <location>
        <begin position="434"/>
        <end position="464"/>
    </location>
</feature>
<evidence type="ECO:0000256" key="4">
    <source>
        <dbReference type="ARBA" id="ARBA00022692"/>
    </source>
</evidence>
<evidence type="ECO:0000313" key="14">
    <source>
        <dbReference type="EMBL" id="PFX29009.1"/>
    </source>
</evidence>
<evidence type="ECO:0000256" key="1">
    <source>
        <dbReference type="ARBA" id="ARBA00004141"/>
    </source>
</evidence>
<evidence type="ECO:0000256" key="13">
    <source>
        <dbReference type="SAM" id="Phobius"/>
    </source>
</evidence>
<keyword evidence="2 11" id="KW-0813">Transport</keyword>
<dbReference type="OrthoDB" id="5989449at2759"/>
<keyword evidence="8 13" id="KW-0472">Membrane</keyword>
<sequence>MDPGLTKAELGGTEYPKRGKSYEVNPISDDRAARGSSQKEAIEKTWKTYVESTTLHGLHYVFSRSTSARRFLWAGLLLLAMMWFSFQSFKLVEKYYSYKVTTKVSLRYEPMQNFPAVTICNSNMFKHSVVKAKAYEEIVPHLFVSISEKMGLPLSFNDSIDLNKYNDFNLTQFYIDAGHQITDTVFHCIWNGKPTCGHRNFTSVLTSMGLCHTFNSGRDGQRILQVKQAGSDRGLHLILNVKQREYYGITSYLAGLKVLIHDQQTLPLVSRLGFAVSPGTSTFVALKKLRILNLPKPYEGNCHDKEIKSIPGFSKYTIPSCEAVCLTNFVIDKCGCRDALMPGIENQCDCPVPCDSISFNSMLSYAAFPSNNFLASLAEELGVSNTTADLLKEEQEITSQNLLELRVYFQDLNYQVIEEIPAYEYESLLEMSGTEGSEQNDSELSSTMRNKVNPECSNVSEEGTSRTSAIRERWNDFVESTTLHGLAYVVTSKSRIRRILWAVFLLVAIVFVSYQSFTMLKKYFSFPNTTKVSLKYDAKPDFPAVTICNFNKFRNSVIEDLGLDAVANKSVDLNKVINITQLFYAAGHQINDTLAYCVWNSKQTCDYRNFTPVMSSMGLCHTFNSGKNGQSVLKVNEAGADFGLYMMLNVQQYEYFGVESRDAGLRVRVHHQNTLPMVSQLGFAVSPGTSVFAGIQKQRVINLPKPYESNCYDGMMDGTPDFTTYTISSCMLLCETRFVIKECGCRSVEMSAKFQTLKEDQCDCRVPCDAISYKPSLSYAAFPSEGYLSRGVKEAGNNDNLTLEQIKEGQEQLRRNFLELRVYYQDLNYQVIEETPAYELQSLLGNAPEDCDCPVPCNVISYKPILSFAVYPSKEAMSRYVDMQDINVSSDGVEEIENHIRQNVLQLRVYLEDLDYQVIEEKPAYESGSLLGEIGDKVGLCLGASLLTVLELVDVKVGVITRLGQSEGQ</sequence>
<name>A0A2B4SIQ9_STYPI</name>
<feature type="transmembrane region" description="Helical" evidence="13">
    <location>
        <begin position="499"/>
        <end position="517"/>
    </location>
</feature>
<dbReference type="InterPro" id="IPR001873">
    <property type="entry name" value="ENaC"/>
</dbReference>
<reference evidence="15" key="1">
    <citation type="journal article" date="2017" name="bioRxiv">
        <title>Comparative analysis of the genomes of Stylophora pistillata and Acropora digitifera provides evidence for extensive differences between species of corals.</title>
        <authorList>
            <person name="Voolstra C.R."/>
            <person name="Li Y."/>
            <person name="Liew Y.J."/>
            <person name="Baumgarten S."/>
            <person name="Zoccola D."/>
            <person name="Flot J.-F."/>
            <person name="Tambutte S."/>
            <person name="Allemand D."/>
            <person name="Aranda M."/>
        </authorList>
    </citation>
    <scope>NUCLEOTIDE SEQUENCE [LARGE SCALE GENOMIC DNA]</scope>
</reference>
<comment type="subcellular location">
    <subcellularLocation>
        <location evidence="1">Membrane</location>
        <topology evidence="1">Multi-pass membrane protein</topology>
    </subcellularLocation>
</comment>
<dbReference type="EMBL" id="LSMT01000073">
    <property type="protein sequence ID" value="PFX29009.1"/>
    <property type="molecule type" value="Genomic_DNA"/>
</dbReference>
<dbReference type="AlphaFoldDB" id="A0A2B4SIQ9"/>
<comment type="similarity">
    <text evidence="11">Belongs to the amiloride-sensitive sodium channel (TC 1.A.6) family.</text>
</comment>
<evidence type="ECO:0000256" key="5">
    <source>
        <dbReference type="ARBA" id="ARBA00022989"/>
    </source>
</evidence>
<keyword evidence="3 11" id="KW-0894">Sodium channel</keyword>
<evidence type="ECO:0000256" key="3">
    <source>
        <dbReference type="ARBA" id="ARBA00022461"/>
    </source>
</evidence>
<evidence type="ECO:0000256" key="7">
    <source>
        <dbReference type="ARBA" id="ARBA00023065"/>
    </source>
</evidence>
<evidence type="ECO:0000256" key="10">
    <source>
        <dbReference type="ARBA" id="ARBA00023303"/>
    </source>
</evidence>
<comment type="caution">
    <text evidence="14">The sequence shown here is derived from an EMBL/GenBank/DDBJ whole genome shotgun (WGS) entry which is preliminary data.</text>
</comment>
<keyword evidence="6" id="KW-0915">Sodium</keyword>
<keyword evidence="5 13" id="KW-1133">Transmembrane helix</keyword>
<proteinExistence type="inferred from homology"/>
<gene>
    <name evidence="14" type="primary">asic4</name>
    <name evidence="14" type="ORF">AWC38_SpisGene6294</name>
</gene>
<evidence type="ECO:0000313" key="15">
    <source>
        <dbReference type="Proteomes" id="UP000225706"/>
    </source>
</evidence>
<organism evidence="14 15">
    <name type="scientific">Stylophora pistillata</name>
    <name type="common">Smooth cauliflower coral</name>
    <dbReference type="NCBI Taxonomy" id="50429"/>
    <lineage>
        <taxon>Eukaryota</taxon>
        <taxon>Metazoa</taxon>
        <taxon>Cnidaria</taxon>
        <taxon>Anthozoa</taxon>
        <taxon>Hexacorallia</taxon>
        <taxon>Scleractinia</taxon>
        <taxon>Astrocoeniina</taxon>
        <taxon>Pocilloporidae</taxon>
        <taxon>Stylophora</taxon>
    </lineage>
</organism>
<evidence type="ECO:0000256" key="2">
    <source>
        <dbReference type="ARBA" id="ARBA00022448"/>
    </source>
</evidence>
<evidence type="ECO:0000256" key="12">
    <source>
        <dbReference type="SAM" id="MobiDB-lite"/>
    </source>
</evidence>
<evidence type="ECO:0000256" key="6">
    <source>
        <dbReference type="ARBA" id="ARBA00023053"/>
    </source>
</evidence>
<keyword evidence="15" id="KW-1185">Reference proteome</keyword>